<gene>
    <name evidence="7" type="ORF">CGZ94_21160</name>
</gene>
<dbReference type="PANTHER" id="PTHR43731">
    <property type="entry name" value="RHOMBOID PROTEASE"/>
    <property type="match status" value="1"/>
</dbReference>
<dbReference type="Pfam" id="PF01694">
    <property type="entry name" value="Rhomboid"/>
    <property type="match status" value="1"/>
</dbReference>
<evidence type="ECO:0000256" key="1">
    <source>
        <dbReference type="ARBA" id="ARBA00004141"/>
    </source>
</evidence>
<evidence type="ECO:0000313" key="7">
    <source>
        <dbReference type="EMBL" id="OYO07963.1"/>
    </source>
</evidence>
<dbReference type="GO" id="GO:0004252">
    <property type="term" value="F:serine-type endopeptidase activity"/>
    <property type="evidence" value="ECO:0007669"/>
    <property type="project" value="InterPro"/>
</dbReference>
<keyword evidence="8" id="KW-1185">Reference proteome</keyword>
<evidence type="ECO:0000256" key="4">
    <source>
        <dbReference type="ARBA" id="ARBA00023136"/>
    </source>
</evidence>
<feature type="domain" description="Peptidase S54 rhomboid" evidence="6">
    <location>
        <begin position="57"/>
        <end position="194"/>
    </location>
</feature>
<organism evidence="7 8">
    <name type="scientific">Enemella evansiae</name>
    <dbReference type="NCBI Taxonomy" id="2016499"/>
    <lineage>
        <taxon>Bacteria</taxon>
        <taxon>Bacillati</taxon>
        <taxon>Actinomycetota</taxon>
        <taxon>Actinomycetes</taxon>
        <taxon>Propionibacteriales</taxon>
        <taxon>Propionibacteriaceae</taxon>
        <taxon>Enemella</taxon>
    </lineage>
</organism>
<feature type="transmembrane region" description="Helical" evidence="5">
    <location>
        <begin position="121"/>
        <end position="137"/>
    </location>
</feature>
<feature type="transmembrane region" description="Helical" evidence="5">
    <location>
        <begin position="64"/>
        <end position="90"/>
    </location>
</feature>
<dbReference type="GO" id="GO:0016020">
    <property type="term" value="C:membrane"/>
    <property type="evidence" value="ECO:0007669"/>
    <property type="project" value="UniProtKB-SubCell"/>
</dbReference>
<dbReference type="SUPFAM" id="SSF144091">
    <property type="entry name" value="Rhomboid-like"/>
    <property type="match status" value="1"/>
</dbReference>
<feature type="transmembrane region" description="Helical" evidence="5">
    <location>
        <begin position="20"/>
        <end position="44"/>
    </location>
</feature>
<evidence type="ECO:0000256" key="5">
    <source>
        <dbReference type="SAM" id="Phobius"/>
    </source>
</evidence>
<evidence type="ECO:0000313" key="8">
    <source>
        <dbReference type="Proteomes" id="UP000215896"/>
    </source>
</evidence>
<protein>
    <submittedName>
        <fullName evidence="7">Rhomboid family intramembrane serine protease</fullName>
    </submittedName>
</protein>
<name>A0A255G1B7_9ACTN</name>
<reference evidence="7 8" key="1">
    <citation type="submission" date="2017-07" db="EMBL/GenBank/DDBJ databases">
        <title>Draft whole genome sequences of clinical Proprionibacteriaceae strains.</title>
        <authorList>
            <person name="Bernier A.-M."/>
            <person name="Bernard K."/>
            <person name="Domingo M.-C."/>
        </authorList>
    </citation>
    <scope>NUCLEOTIDE SEQUENCE [LARGE SCALE GENOMIC DNA]</scope>
    <source>
        <strain evidence="7 8">NML 030167</strain>
    </source>
</reference>
<dbReference type="InterPro" id="IPR050925">
    <property type="entry name" value="Rhomboid_protease_S54"/>
</dbReference>
<feature type="transmembrane region" description="Helical" evidence="5">
    <location>
        <begin position="173"/>
        <end position="192"/>
    </location>
</feature>
<dbReference type="Proteomes" id="UP000215896">
    <property type="component" value="Unassembled WGS sequence"/>
</dbReference>
<dbReference type="InterPro" id="IPR035952">
    <property type="entry name" value="Rhomboid-like_sf"/>
</dbReference>
<evidence type="ECO:0000256" key="2">
    <source>
        <dbReference type="ARBA" id="ARBA00022692"/>
    </source>
</evidence>
<sequence length="202" mass="21312">MTYQNPAAPRRQVETPKGAAIFMIGAVVLLWALEAIDTVLLGLLDTLGIHAQEPTGWVGILFAPFLHLGFGHLIANTIPLLVLGFLILVGRGGAARMVGSTIISAISSGLSAWVLSPAHTVILGASGVIFGWLTYLLTRGIFARDVKNIVIGVVVFMVYGGVLWGVFPTQAGVSWQAHLGGAIGGVLAAWLMHRRAARKVTV</sequence>
<accession>A0A255G1B7</accession>
<dbReference type="RefSeq" id="WP_094360305.1">
    <property type="nucleotide sequence ID" value="NZ_NMVK01000036.1"/>
</dbReference>
<evidence type="ECO:0000259" key="6">
    <source>
        <dbReference type="Pfam" id="PF01694"/>
    </source>
</evidence>
<dbReference type="InterPro" id="IPR022764">
    <property type="entry name" value="Peptidase_S54_rhomboid_dom"/>
</dbReference>
<feature type="transmembrane region" description="Helical" evidence="5">
    <location>
        <begin position="149"/>
        <end position="167"/>
    </location>
</feature>
<keyword evidence="4 5" id="KW-0472">Membrane</keyword>
<keyword evidence="3 5" id="KW-1133">Transmembrane helix</keyword>
<dbReference type="PANTHER" id="PTHR43731:SF9">
    <property type="entry name" value="SLR1461 PROTEIN"/>
    <property type="match status" value="1"/>
</dbReference>
<comment type="subcellular location">
    <subcellularLocation>
        <location evidence="1">Membrane</location>
        <topology evidence="1">Multi-pass membrane protein</topology>
    </subcellularLocation>
</comment>
<dbReference type="OrthoDB" id="465874at2"/>
<feature type="transmembrane region" description="Helical" evidence="5">
    <location>
        <begin position="97"/>
        <end position="115"/>
    </location>
</feature>
<evidence type="ECO:0000256" key="3">
    <source>
        <dbReference type="ARBA" id="ARBA00022989"/>
    </source>
</evidence>
<keyword evidence="2 5" id="KW-0812">Transmembrane</keyword>
<dbReference type="GO" id="GO:0006508">
    <property type="term" value="P:proteolysis"/>
    <property type="evidence" value="ECO:0007669"/>
    <property type="project" value="UniProtKB-KW"/>
</dbReference>
<dbReference type="AlphaFoldDB" id="A0A255G1B7"/>
<comment type="caution">
    <text evidence="7">The sequence shown here is derived from an EMBL/GenBank/DDBJ whole genome shotgun (WGS) entry which is preliminary data.</text>
</comment>
<dbReference type="Gene3D" id="1.20.1540.10">
    <property type="entry name" value="Rhomboid-like"/>
    <property type="match status" value="1"/>
</dbReference>
<keyword evidence="7" id="KW-0378">Hydrolase</keyword>
<dbReference type="EMBL" id="NMVO01000019">
    <property type="protein sequence ID" value="OYO07963.1"/>
    <property type="molecule type" value="Genomic_DNA"/>
</dbReference>
<keyword evidence="7" id="KW-0645">Protease</keyword>
<proteinExistence type="predicted"/>